<dbReference type="Gene3D" id="1.25.40.10">
    <property type="entry name" value="Tetratricopeptide repeat domain"/>
    <property type="match status" value="2"/>
</dbReference>
<dbReference type="AlphaFoldDB" id="A0A7J7LIL7"/>
<protein>
    <recommendedName>
        <fullName evidence="5">Pentatricopeptide repeat-containing protein</fullName>
    </recommendedName>
</protein>
<dbReference type="Pfam" id="PF13041">
    <property type="entry name" value="PPR_2"/>
    <property type="match status" value="1"/>
</dbReference>
<name>A0A7J7LIL7_9MAGN</name>
<dbReference type="PANTHER" id="PTHR47926">
    <property type="entry name" value="PENTATRICOPEPTIDE REPEAT-CONTAINING PROTEIN"/>
    <property type="match status" value="1"/>
</dbReference>
<dbReference type="GO" id="GO:0003723">
    <property type="term" value="F:RNA binding"/>
    <property type="evidence" value="ECO:0007669"/>
    <property type="project" value="InterPro"/>
</dbReference>
<dbReference type="PROSITE" id="PS51375">
    <property type="entry name" value="PPR"/>
    <property type="match status" value="2"/>
</dbReference>
<evidence type="ECO:0000256" key="2">
    <source>
        <dbReference type="PROSITE-ProRule" id="PRU00708"/>
    </source>
</evidence>
<dbReference type="InterPro" id="IPR011990">
    <property type="entry name" value="TPR-like_helical_dom_sf"/>
</dbReference>
<keyword evidence="1" id="KW-0677">Repeat</keyword>
<dbReference type="InterPro" id="IPR046960">
    <property type="entry name" value="PPR_At4g14850-like_plant"/>
</dbReference>
<organism evidence="3 4">
    <name type="scientific">Kingdonia uniflora</name>
    <dbReference type="NCBI Taxonomy" id="39325"/>
    <lineage>
        <taxon>Eukaryota</taxon>
        <taxon>Viridiplantae</taxon>
        <taxon>Streptophyta</taxon>
        <taxon>Embryophyta</taxon>
        <taxon>Tracheophyta</taxon>
        <taxon>Spermatophyta</taxon>
        <taxon>Magnoliopsida</taxon>
        <taxon>Ranunculales</taxon>
        <taxon>Circaeasteraceae</taxon>
        <taxon>Kingdonia</taxon>
    </lineage>
</organism>
<evidence type="ECO:0000313" key="4">
    <source>
        <dbReference type="Proteomes" id="UP000541444"/>
    </source>
</evidence>
<dbReference type="FunFam" id="1.25.40.10:FF:000158">
    <property type="entry name" value="pentatricopeptide repeat-containing protein At2g33680"/>
    <property type="match status" value="1"/>
</dbReference>
<dbReference type="GO" id="GO:0009451">
    <property type="term" value="P:RNA modification"/>
    <property type="evidence" value="ECO:0007669"/>
    <property type="project" value="InterPro"/>
</dbReference>
<evidence type="ECO:0008006" key="5">
    <source>
        <dbReference type="Google" id="ProtNLM"/>
    </source>
</evidence>
<dbReference type="OrthoDB" id="185373at2759"/>
<evidence type="ECO:0000256" key="1">
    <source>
        <dbReference type="ARBA" id="ARBA00022737"/>
    </source>
</evidence>
<comment type="caution">
    <text evidence="3">The sequence shown here is derived from an EMBL/GenBank/DDBJ whole genome shotgun (WGS) entry which is preliminary data.</text>
</comment>
<reference evidence="3 4" key="1">
    <citation type="journal article" date="2020" name="IScience">
        <title>Genome Sequencing of the Endangered Kingdonia uniflora (Circaeasteraceae, Ranunculales) Reveals Potential Mechanisms of Evolutionary Specialization.</title>
        <authorList>
            <person name="Sun Y."/>
            <person name="Deng T."/>
            <person name="Zhang A."/>
            <person name="Moore M.J."/>
            <person name="Landis J.B."/>
            <person name="Lin N."/>
            <person name="Zhang H."/>
            <person name="Zhang X."/>
            <person name="Huang J."/>
            <person name="Zhang X."/>
            <person name="Sun H."/>
            <person name="Wang H."/>
        </authorList>
    </citation>
    <scope>NUCLEOTIDE SEQUENCE [LARGE SCALE GENOMIC DNA]</scope>
    <source>
        <strain evidence="3">TB1705</strain>
        <tissue evidence="3">Leaf</tissue>
    </source>
</reference>
<accession>A0A7J7LIL7</accession>
<dbReference type="Proteomes" id="UP000541444">
    <property type="component" value="Unassembled WGS sequence"/>
</dbReference>
<dbReference type="Pfam" id="PF01535">
    <property type="entry name" value="PPR"/>
    <property type="match status" value="3"/>
</dbReference>
<dbReference type="PANTHER" id="PTHR47926:SF423">
    <property type="entry name" value="REPEAT-CONTAINING PROTEIN, PUTATIVE-RELATED"/>
    <property type="match status" value="1"/>
</dbReference>
<dbReference type="NCBIfam" id="TIGR00756">
    <property type="entry name" value="PPR"/>
    <property type="match status" value="2"/>
</dbReference>
<sequence>MNTMVSRLYRCGLMMEAMRLLRNISNRDIRSWNSLISGLAQNSEGAGALVLFREMQVEGVKGNFFTMAIGNATLDMYAKCGCMDDASLCFRNIVSKNVITWTYLIIGFGKNGLEDEALKVFGQMEMEKIVPNKITFLGILYACSYARLVQEGLKHFNIMINSYCFTPMMEHYTCMVDLLARSGHLEQALEFIEKKCQSNQIQSSLQLFLVHVTFTRM</sequence>
<feature type="repeat" description="PPR" evidence="2">
    <location>
        <begin position="97"/>
        <end position="131"/>
    </location>
</feature>
<proteinExistence type="predicted"/>
<gene>
    <name evidence="3" type="ORF">GIB67_039447</name>
</gene>
<dbReference type="EMBL" id="JACGCM010002254">
    <property type="protein sequence ID" value="KAF6142483.1"/>
    <property type="molecule type" value="Genomic_DNA"/>
</dbReference>
<evidence type="ECO:0000313" key="3">
    <source>
        <dbReference type="EMBL" id="KAF6142483.1"/>
    </source>
</evidence>
<feature type="repeat" description="PPR" evidence="2">
    <location>
        <begin position="28"/>
        <end position="62"/>
    </location>
</feature>
<keyword evidence="4" id="KW-1185">Reference proteome</keyword>
<dbReference type="InterPro" id="IPR002885">
    <property type="entry name" value="PPR_rpt"/>
</dbReference>
<dbReference type="GO" id="GO:0099402">
    <property type="term" value="P:plant organ development"/>
    <property type="evidence" value="ECO:0007669"/>
    <property type="project" value="UniProtKB-ARBA"/>
</dbReference>